<organism evidence="1">
    <name type="scientific">Bactrocera dorsalis</name>
    <name type="common">Oriental fruit fly</name>
    <name type="synonym">Dacus dorsalis</name>
    <dbReference type="NCBI Taxonomy" id="27457"/>
    <lineage>
        <taxon>Eukaryota</taxon>
        <taxon>Metazoa</taxon>
        <taxon>Ecdysozoa</taxon>
        <taxon>Arthropoda</taxon>
        <taxon>Hexapoda</taxon>
        <taxon>Insecta</taxon>
        <taxon>Pterygota</taxon>
        <taxon>Neoptera</taxon>
        <taxon>Endopterygota</taxon>
        <taxon>Diptera</taxon>
        <taxon>Brachycera</taxon>
        <taxon>Muscomorpha</taxon>
        <taxon>Tephritoidea</taxon>
        <taxon>Tephritidae</taxon>
        <taxon>Bactrocera</taxon>
        <taxon>Bactrocera</taxon>
    </lineage>
</organism>
<evidence type="ECO:0000313" key="1">
    <source>
        <dbReference type="EMBL" id="JAC54654.1"/>
    </source>
</evidence>
<dbReference type="OrthoDB" id="7996264at2759"/>
<name>A0A034WJ07_BACDO</name>
<sequence>MSYATLVNTCAATEQSMPKPHYTPRKALRKACKLLRRFFRPSTSGKVIITAEKQIKEELSPKVTEMCRKTDLSMRTNCSVLSVEEYENQLNELAELEAAIKSFTTK</sequence>
<protein>
    <submittedName>
        <fullName evidence="1">Uncharacterized protein</fullName>
    </submittedName>
</protein>
<reference evidence="1" key="1">
    <citation type="journal article" date="2014" name="BMC Genomics">
        <title>Characterizing the developmental transcriptome of the oriental fruit fly, Bactrocera dorsalis (Diptera: Tephritidae) through comparative genomic analysis with Drosophila melanogaster utilizing modENCODE datasets.</title>
        <authorList>
            <person name="Geib S.M."/>
            <person name="Calla B."/>
            <person name="Hall B."/>
            <person name="Hou S."/>
            <person name="Manoukis N.C."/>
        </authorList>
    </citation>
    <scope>NUCLEOTIDE SEQUENCE</scope>
    <source>
        <strain evidence="1">Punador</strain>
    </source>
</reference>
<accession>A0A034WJ07</accession>
<dbReference type="AlphaFoldDB" id="A0A034WJ07"/>
<proteinExistence type="predicted"/>
<dbReference type="EMBL" id="GAKP01004298">
    <property type="protein sequence ID" value="JAC54654.1"/>
    <property type="molecule type" value="Transcribed_RNA"/>
</dbReference>